<accession>A0A517PL96</accession>
<reference evidence="1 2" key="1">
    <citation type="submission" date="2019-02" db="EMBL/GenBank/DDBJ databases">
        <title>Deep-cultivation of Planctomycetes and their phenomic and genomic characterization uncovers novel biology.</title>
        <authorList>
            <person name="Wiegand S."/>
            <person name="Jogler M."/>
            <person name="Boedeker C."/>
            <person name="Pinto D."/>
            <person name="Vollmers J."/>
            <person name="Rivas-Marin E."/>
            <person name="Kohn T."/>
            <person name="Peeters S.H."/>
            <person name="Heuer A."/>
            <person name="Rast P."/>
            <person name="Oberbeckmann S."/>
            <person name="Bunk B."/>
            <person name="Jeske O."/>
            <person name="Meyerdierks A."/>
            <person name="Storesund J.E."/>
            <person name="Kallscheuer N."/>
            <person name="Luecker S."/>
            <person name="Lage O.M."/>
            <person name="Pohl T."/>
            <person name="Merkel B.J."/>
            <person name="Hornburger P."/>
            <person name="Mueller R.-W."/>
            <person name="Bruemmer F."/>
            <person name="Labrenz M."/>
            <person name="Spormann A.M."/>
            <person name="Op den Camp H."/>
            <person name="Overmann J."/>
            <person name="Amann R."/>
            <person name="Jetten M.S.M."/>
            <person name="Mascher T."/>
            <person name="Medema M.H."/>
            <person name="Devos D.P."/>
            <person name="Kaster A.-K."/>
            <person name="Ovreas L."/>
            <person name="Rohde M."/>
            <person name="Galperin M.Y."/>
            <person name="Jogler C."/>
        </authorList>
    </citation>
    <scope>NUCLEOTIDE SEQUENCE [LARGE SCALE GENOMIC DNA]</scope>
    <source>
        <strain evidence="1 2">HG66A1</strain>
    </source>
</reference>
<protein>
    <recommendedName>
        <fullName evidence="3">Polymerase nucleotidyl transferase domain-containing protein</fullName>
    </recommendedName>
</protein>
<evidence type="ECO:0000313" key="2">
    <source>
        <dbReference type="Proteomes" id="UP000320421"/>
    </source>
</evidence>
<evidence type="ECO:0008006" key="3">
    <source>
        <dbReference type="Google" id="ProtNLM"/>
    </source>
</evidence>
<name>A0A517PL96_9PLAN</name>
<keyword evidence="2" id="KW-1185">Reference proteome</keyword>
<dbReference type="EMBL" id="CP036266">
    <property type="protein sequence ID" value="QDT20150.1"/>
    <property type="molecule type" value="Genomic_DNA"/>
</dbReference>
<sequence length="137" mass="15449">MKARRLHTTLDAFQEAAEVIRKYAGKYGDDIICHGGRAKGKLTDFDFAVRVSPEEFEKLIRKRFGNPNPGSAKFRTMEEAIRQGRIHAGEAGLRGLRNKLIKILGDYVDPGVDKKIDISIIRRGFKFDKGPRVPILP</sequence>
<proteinExistence type="predicted"/>
<dbReference type="Proteomes" id="UP000320421">
    <property type="component" value="Chromosome"/>
</dbReference>
<gene>
    <name evidence="1" type="ORF">HG66A1_19350</name>
</gene>
<evidence type="ECO:0000313" key="1">
    <source>
        <dbReference type="EMBL" id="QDT20150.1"/>
    </source>
</evidence>
<organism evidence="1 2">
    <name type="scientific">Gimesia chilikensis</name>
    <dbReference type="NCBI Taxonomy" id="2605989"/>
    <lineage>
        <taxon>Bacteria</taxon>
        <taxon>Pseudomonadati</taxon>
        <taxon>Planctomycetota</taxon>
        <taxon>Planctomycetia</taxon>
        <taxon>Planctomycetales</taxon>
        <taxon>Planctomycetaceae</taxon>
        <taxon>Gimesia</taxon>
    </lineage>
</organism>
<dbReference type="AlphaFoldDB" id="A0A517PL96"/>